<gene>
    <name evidence="3" type="ORF">FSARC_5156</name>
</gene>
<dbReference type="PRINTS" id="PR01415">
    <property type="entry name" value="ANKYRIN"/>
</dbReference>
<feature type="repeat" description="ANK" evidence="1">
    <location>
        <begin position="940"/>
        <end position="972"/>
    </location>
</feature>
<feature type="repeat" description="ANK" evidence="1">
    <location>
        <begin position="905"/>
        <end position="937"/>
    </location>
</feature>
<proteinExistence type="predicted"/>
<feature type="repeat" description="ANK" evidence="1">
    <location>
        <begin position="749"/>
        <end position="781"/>
    </location>
</feature>
<protein>
    <recommendedName>
        <fullName evidence="2">Clr5 domain-containing protein</fullName>
    </recommendedName>
</protein>
<feature type="repeat" description="ANK" evidence="1">
    <location>
        <begin position="838"/>
        <end position="870"/>
    </location>
</feature>
<feature type="repeat" description="ANK" evidence="1">
    <location>
        <begin position="573"/>
        <end position="605"/>
    </location>
</feature>
<dbReference type="Pfam" id="PF14420">
    <property type="entry name" value="Clr5"/>
    <property type="match status" value="1"/>
</dbReference>
<feature type="repeat" description="ANK" evidence="1">
    <location>
        <begin position="400"/>
        <end position="432"/>
    </location>
</feature>
<feature type="repeat" description="ANK" evidence="1">
    <location>
        <begin position="1010"/>
        <end position="1042"/>
    </location>
</feature>
<keyword evidence="1" id="KW-0040">ANK repeat</keyword>
<dbReference type="SMART" id="SM00248">
    <property type="entry name" value="ANK"/>
    <property type="match status" value="18"/>
</dbReference>
<feature type="repeat" description="ANK" evidence="1">
    <location>
        <begin position="975"/>
        <end position="1000"/>
    </location>
</feature>
<reference evidence="3" key="2">
    <citation type="submission" date="2020-05" db="EMBL/GenBank/DDBJ databases">
        <authorList>
            <person name="Kim H.-S."/>
            <person name="Proctor R.H."/>
            <person name="Brown D.W."/>
        </authorList>
    </citation>
    <scope>NUCLEOTIDE SEQUENCE</scope>
    <source>
        <strain evidence="3">NRRL 20472</strain>
    </source>
</reference>
<keyword evidence="4" id="KW-1185">Reference proteome</keyword>
<evidence type="ECO:0000313" key="4">
    <source>
        <dbReference type="Proteomes" id="UP000622797"/>
    </source>
</evidence>
<dbReference type="Pfam" id="PF12796">
    <property type="entry name" value="Ank_2"/>
    <property type="match status" value="6"/>
</dbReference>
<evidence type="ECO:0000259" key="2">
    <source>
        <dbReference type="Pfam" id="PF14420"/>
    </source>
</evidence>
<dbReference type="PROSITE" id="PS50088">
    <property type="entry name" value="ANK_REPEAT"/>
    <property type="match status" value="9"/>
</dbReference>
<dbReference type="Pfam" id="PF00023">
    <property type="entry name" value="Ank"/>
    <property type="match status" value="1"/>
</dbReference>
<dbReference type="InterPro" id="IPR036770">
    <property type="entry name" value="Ankyrin_rpt-contain_sf"/>
</dbReference>
<sequence>MPQAPGMASRIPATEWEAHKALITRLYVSEDKTLDEVKQYMKEHCGFVASKAQYIRKVNVNWKLRKYSTKEEWEHASSLVSKRKAEGKATQLMMNGKTVSHKKRKKEMRRYPTSQIQQTVSGQGLYYDLEQNIIPLHGLFTPSPSSSNDHSALDEFSSLLSSATRVQNMEDPAGPPEFRADELIPTRYGHDTRLQPHQPTWLTLFHSLVFLCTNSLLESSQATDQFLKLVLSGGYLEQLKQILITKMLTTDMFAVHLLFSSLTIESKESLELFHFLLQHGTSPNSVRLLDGIGGVRWTILQKAVAEGHQDAVALLVKLEADPNEFPDPSYSESPLNLALKKADSSSIAEILIHGGADVNYCPTGSPFVRLPLFQAIANKDHEGVRILLRAGADPNYIQPSQLTALHCAIDLGDLDMLNTLIQAGANPNSLCQTGNLLALMENRLNAKGNWHSSMKLASTPIQMAVQRGDYVAVERLMAAGATLDNLVEPDLYNDLVLPLSKRWRPQDISQILFQDDTVEFVLSEGADHRPRHRYLPSPLQTACGLKGHGEKQRIVEILLTKGADINALPAWYEGRTALQAAAEAGDYDLVEDLVRRGADINAPAATNKGLTVLQAAIKSGHRNVVDLLLGLLQQQRELKVTSAIWRDGTNYLETAISAGNVQLLDAILRSWSDAGRQCPDEHIVTVLSMAIKRGFTSLVQRLLDASPIIAFGGNACTILCEAIWERNDEIFGMLIDQFVGIDFNVTLPGNPTPLWVALHQNQEDMARRLIEAGADVDRYSPHVCPSNHLDSHKPARRLETPMKQAIRCSRDDGQIDDGARMVRMLVDAGANVNRLVDETSTPLRYAVVRGEYDIAKFLIHNGADPNAKFAGNVGFPIHAEDISFDMCVLLLDAGADVNTPPIWPTRLTALQRAVRDSDRELVDLLLAEGADINAPAFWRDGRTALQAAALHNNFELVKILVARGADINAEPAQESGATALQYAAINGHINMAIFLLDNGALIGAPACLVEGRTALEGAAEHGRLDMIHLLLENDEDPDTIEERCQDAAEFAENEHFPIISKLLREYKAP</sequence>
<dbReference type="InterPro" id="IPR002110">
    <property type="entry name" value="Ankyrin_rpt"/>
</dbReference>
<dbReference type="SUPFAM" id="SSF48403">
    <property type="entry name" value="Ankyrin repeat"/>
    <property type="match status" value="3"/>
</dbReference>
<dbReference type="PANTHER" id="PTHR46224:SF64">
    <property type="entry name" value="IQ MOTIF AND ANKYRIN REPEAT DOMAIN-CONTAINING PROTEIN 1"/>
    <property type="match status" value="1"/>
</dbReference>
<dbReference type="Gene3D" id="1.25.40.20">
    <property type="entry name" value="Ankyrin repeat-containing domain"/>
    <property type="match status" value="4"/>
</dbReference>
<dbReference type="AlphaFoldDB" id="A0A8H4U031"/>
<dbReference type="PANTHER" id="PTHR46224">
    <property type="entry name" value="ANKYRIN REPEAT FAMILY PROTEIN"/>
    <property type="match status" value="1"/>
</dbReference>
<dbReference type="OrthoDB" id="539213at2759"/>
<dbReference type="PROSITE" id="PS50297">
    <property type="entry name" value="ANK_REP_REGION"/>
    <property type="match status" value="9"/>
</dbReference>
<organism evidence="3 4">
    <name type="scientific">Fusarium sarcochroum</name>
    <dbReference type="NCBI Taxonomy" id="1208366"/>
    <lineage>
        <taxon>Eukaryota</taxon>
        <taxon>Fungi</taxon>
        <taxon>Dikarya</taxon>
        <taxon>Ascomycota</taxon>
        <taxon>Pezizomycotina</taxon>
        <taxon>Sordariomycetes</taxon>
        <taxon>Hypocreomycetidae</taxon>
        <taxon>Hypocreales</taxon>
        <taxon>Nectriaceae</taxon>
        <taxon>Fusarium</taxon>
        <taxon>Fusarium lateritium species complex</taxon>
    </lineage>
</organism>
<reference evidence="3" key="1">
    <citation type="journal article" date="2020" name="BMC Genomics">
        <title>Correction to: Identification and distribution of gene clusters required for synthesis of sphingolipid metabolism inhibitors in diverse species of the filamentous fungus Fusarium.</title>
        <authorList>
            <person name="Kim H.S."/>
            <person name="Lohmar J.M."/>
            <person name="Busman M."/>
            <person name="Brown D.W."/>
            <person name="Naumann T.A."/>
            <person name="Divon H.H."/>
            <person name="Lysoe E."/>
            <person name="Uhlig S."/>
            <person name="Proctor R.H."/>
        </authorList>
    </citation>
    <scope>NUCLEOTIDE SEQUENCE</scope>
    <source>
        <strain evidence="3">NRRL 20472</strain>
    </source>
</reference>
<dbReference type="InterPro" id="IPR051616">
    <property type="entry name" value="Cul2-RING_E3_ligase_SR"/>
</dbReference>
<dbReference type="InterPro" id="IPR025676">
    <property type="entry name" value="Clr5_dom"/>
</dbReference>
<dbReference type="EMBL" id="JABEXW010000247">
    <property type="protein sequence ID" value="KAF4967244.1"/>
    <property type="molecule type" value="Genomic_DNA"/>
</dbReference>
<comment type="caution">
    <text evidence="3">The sequence shown here is derived from an EMBL/GenBank/DDBJ whole genome shotgun (WGS) entry which is preliminary data.</text>
</comment>
<name>A0A8H4U031_9HYPO</name>
<evidence type="ECO:0000313" key="3">
    <source>
        <dbReference type="EMBL" id="KAF4967244.1"/>
    </source>
</evidence>
<accession>A0A8H4U031</accession>
<dbReference type="Proteomes" id="UP000622797">
    <property type="component" value="Unassembled WGS sequence"/>
</dbReference>
<feature type="repeat" description="ANK" evidence="1">
    <location>
        <begin position="330"/>
        <end position="363"/>
    </location>
</feature>
<feature type="domain" description="Clr5" evidence="2">
    <location>
        <begin position="13"/>
        <end position="66"/>
    </location>
</feature>
<evidence type="ECO:0000256" key="1">
    <source>
        <dbReference type="PROSITE-ProRule" id="PRU00023"/>
    </source>
</evidence>